<organism evidence="1 2">
    <name type="scientific">candidate division NPL-UPA2 bacterium Unc8</name>
    <dbReference type="NCBI Taxonomy" id="1980939"/>
    <lineage>
        <taxon>Bacteria</taxon>
    </lineage>
</organism>
<dbReference type="AlphaFoldDB" id="A0A399FZ16"/>
<protein>
    <submittedName>
        <fullName evidence="1">Uncharacterized protein</fullName>
    </submittedName>
</protein>
<name>A0A399FZ16_UNCN2</name>
<dbReference type="EMBL" id="NDHY01000002">
    <property type="protein sequence ID" value="RII00679.1"/>
    <property type="molecule type" value="Genomic_DNA"/>
</dbReference>
<accession>A0A399FZ16</accession>
<dbReference type="Proteomes" id="UP000266287">
    <property type="component" value="Unassembled WGS sequence"/>
</dbReference>
<evidence type="ECO:0000313" key="2">
    <source>
        <dbReference type="Proteomes" id="UP000266287"/>
    </source>
</evidence>
<proteinExistence type="predicted"/>
<evidence type="ECO:0000313" key="1">
    <source>
        <dbReference type="EMBL" id="RII00679.1"/>
    </source>
</evidence>
<sequence length="97" mass="11010">MDEKKVLLRMVKALATDLQNIQQRGAGYYSAAPFVNRYNRLLEKAKTIFKKEDDVLIATFSELEDTSSVDPSDKMKVIQKVIIEIGQLIAYIEASLE</sequence>
<gene>
    <name evidence="1" type="ORF">B9J77_01270</name>
</gene>
<comment type="caution">
    <text evidence="1">The sequence shown here is derived from an EMBL/GenBank/DDBJ whole genome shotgun (WGS) entry which is preliminary data.</text>
</comment>
<reference evidence="1 2" key="1">
    <citation type="submission" date="2018-08" db="EMBL/GenBank/DDBJ databases">
        <title>Draft genome of candidate division NPL-UPA2 bacterium Unc8 that adapted to ultra-basic serpentinizing groundwater.</title>
        <authorList>
            <person name="Ishii S."/>
            <person name="Suzuki S."/>
            <person name="Nealson K.H."/>
        </authorList>
    </citation>
    <scope>NUCLEOTIDE SEQUENCE [LARGE SCALE GENOMIC DNA]</scope>
    <source>
        <strain evidence="1">Unc8</strain>
    </source>
</reference>